<dbReference type="AlphaFoldDB" id="A0A0M8NTD8"/>
<comment type="caution">
    <text evidence="1">The sequence shown here is derived from an EMBL/GenBank/DDBJ whole genome shotgun (WGS) entry which is preliminary data.</text>
</comment>
<keyword evidence="2" id="KW-1185">Reference proteome</keyword>
<name>A0A0M8NTD8_9EURO</name>
<sequence length="77" mass="8534">MSIFKRKITVEDNAVTSAVSTPKCISHDPLCSLRICVRTVGCSEFSFLNNPQHHRGGLQASYLGAYFICILPRYLGT</sequence>
<proteinExistence type="predicted"/>
<organism evidence="1 2">
    <name type="scientific">Penicillium nordicum</name>
    <dbReference type="NCBI Taxonomy" id="229535"/>
    <lineage>
        <taxon>Eukaryota</taxon>
        <taxon>Fungi</taxon>
        <taxon>Dikarya</taxon>
        <taxon>Ascomycota</taxon>
        <taxon>Pezizomycotina</taxon>
        <taxon>Eurotiomycetes</taxon>
        <taxon>Eurotiomycetidae</taxon>
        <taxon>Eurotiales</taxon>
        <taxon>Aspergillaceae</taxon>
        <taxon>Penicillium</taxon>
    </lineage>
</organism>
<reference evidence="1 2" key="1">
    <citation type="submission" date="2015-08" db="EMBL/GenBank/DDBJ databases">
        <title>Genome sequencing of Penicillium nordicum.</title>
        <authorList>
            <person name="Nguyen H.D."/>
            <person name="Seifert K.A."/>
        </authorList>
    </citation>
    <scope>NUCLEOTIDE SEQUENCE [LARGE SCALE GENOMIC DNA]</scope>
    <source>
        <strain evidence="1 2">DAOMC 185683</strain>
    </source>
</reference>
<evidence type="ECO:0000313" key="2">
    <source>
        <dbReference type="Proteomes" id="UP000037696"/>
    </source>
</evidence>
<evidence type="ECO:0000313" key="1">
    <source>
        <dbReference type="EMBL" id="KOS39026.1"/>
    </source>
</evidence>
<dbReference type="Proteomes" id="UP000037696">
    <property type="component" value="Unassembled WGS sequence"/>
</dbReference>
<dbReference type="EMBL" id="LHQQ01000223">
    <property type="protein sequence ID" value="KOS39026.1"/>
    <property type="molecule type" value="Genomic_DNA"/>
</dbReference>
<protein>
    <submittedName>
        <fullName evidence="1">Uncharacterized protein</fullName>
    </submittedName>
</protein>
<accession>A0A0M8NTD8</accession>
<gene>
    <name evidence="1" type="ORF">ACN38_g10150</name>
</gene>